<feature type="binding site" evidence="8">
    <location>
        <begin position="15"/>
        <end position="17"/>
    </location>
    <ligand>
        <name>shikimate</name>
        <dbReference type="ChEBI" id="CHEBI:36208"/>
    </ligand>
</feature>
<dbReference type="GO" id="GO:0009423">
    <property type="term" value="P:chorismate biosynthetic process"/>
    <property type="evidence" value="ECO:0007669"/>
    <property type="project" value="UniProtKB-UniRule"/>
</dbReference>
<evidence type="ECO:0000259" key="10">
    <source>
        <dbReference type="Pfam" id="PF08501"/>
    </source>
</evidence>
<keyword evidence="5 8" id="KW-0560">Oxidoreductase</keyword>
<keyword evidence="4 8" id="KW-0521">NADP</keyword>
<dbReference type="NCBIfam" id="TIGR00507">
    <property type="entry name" value="aroE"/>
    <property type="match status" value="1"/>
</dbReference>
<keyword evidence="3 8" id="KW-0028">Amino-acid biosynthesis</keyword>
<dbReference type="Gene3D" id="3.40.50.720">
    <property type="entry name" value="NAD(P)-binding Rossmann-like Domain"/>
    <property type="match status" value="1"/>
</dbReference>
<comment type="caution">
    <text evidence="8">Lacks conserved residue(s) required for the propagation of feature annotation.</text>
</comment>
<evidence type="ECO:0000259" key="11">
    <source>
        <dbReference type="Pfam" id="PF18317"/>
    </source>
</evidence>
<comment type="function">
    <text evidence="8">Involved in the biosynthesis of the chorismate, which leads to the biosynthesis of aromatic amino acids. Catalyzes the reversible NADPH linked reduction of 3-dehydroshikimate (DHSA) to yield shikimate (SA).</text>
</comment>
<dbReference type="SUPFAM" id="SSF51735">
    <property type="entry name" value="NAD(P)-binding Rossmann-fold domains"/>
    <property type="match status" value="1"/>
</dbReference>
<dbReference type="InterPro" id="IPR036291">
    <property type="entry name" value="NAD(P)-bd_dom_sf"/>
</dbReference>
<evidence type="ECO:0000256" key="5">
    <source>
        <dbReference type="ARBA" id="ARBA00023002"/>
    </source>
</evidence>
<dbReference type="GO" id="GO:0050661">
    <property type="term" value="F:NADP binding"/>
    <property type="evidence" value="ECO:0007669"/>
    <property type="project" value="InterPro"/>
</dbReference>
<evidence type="ECO:0000256" key="6">
    <source>
        <dbReference type="ARBA" id="ARBA00023141"/>
    </source>
</evidence>
<dbReference type="InterPro" id="IPR006151">
    <property type="entry name" value="Shikm_DH/Glu-tRNA_Rdtase"/>
</dbReference>
<comment type="similarity">
    <text evidence="8">Belongs to the shikimate dehydrogenase family.</text>
</comment>
<comment type="subunit">
    <text evidence="8">Homodimer.</text>
</comment>
<reference evidence="12" key="1">
    <citation type="submission" date="2020-09" db="EMBL/GenBank/DDBJ databases">
        <title>Genome seq and assembly of Limnohabitants sp.</title>
        <authorList>
            <person name="Chhetri G."/>
        </authorList>
    </citation>
    <scope>NUCLEOTIDE SEQUENCE</scope>
    <source>
        <strain evidence="12">JUR4</strain>
    </source>
</reference>
<dbReference type="Pfam" id="PF18317">
    <property type="entry name" value="SDH_C"/>
    <property type="match status" value="1"/>
</dbReference>
<evidence type="ECO:0000313" key="13">
    <source>
        <dbReference type="Proteomes" id="UP000647424"/>
    </source>
</evidence>
<dbReference type="InterPro" id="IPR013708">
    <property type="entry name" value="Shikimate_DH-bd_N"/>
</dbReference>
<keyword evidence="6 8" id="KW-0057">Aromatic amino acid biosynthesis</keyword>
<feature type="binding site" evidence="8">
    <location>
        <position position="62"/>
    </location>
    <ligand>
        <name>shikimate</name>
        <dbReference type="ChEBI" id="CHEBI:36208"/>
    </ligand>
</feature>
<feature type="active site" description="Proton acceptor" evidence="8">
    <location>
        <position position="66"/>
    </location>
</feature>
<dbReference type="EC" id="1.1.1.25" evidence="2 8"/>
<feature type="binding site" evidence="8">
    <location>
        <begin position="127"/>
        <end position="131"/>
    </location>
    <ligand>
        <name>NADP(+)</name>
        <dbReference type="ChEBI" id="CHEBI:58349"/>
    </ligand>
</feature>
<dbReference type="InterPro" id="IPR022893">
    <property type="entry name" value="Shikimate_DH_fam"/>
</dbReference>
<dbReference type="Pfam" id="PF08501">
    <property type="entry name" value="Shikimate_dh_N"/>
    <property type="match status" value="1"/>
</dbReference>
<dbReference type="RefSeq" id="WP_191819059.1">
    <property type="nucleotide sequence ID" value="NZ_JACYFT010000002.1"/>
</dbReference>
<dbReference type="PANTHER" id="PTHR21089:SF1">
    <property type="entry name" value="BIFUNCTIONAL 3-DEHYDROQUINATE DEHYDRATASE_SHIKIMATE DEHYDROGENASE, CHLOROPLASTIC"/>
    <property type="match status" value="1"/>
</dbReference>
<dbReference type="InterPro" id="IPR011342">
    <property type="entry name" value="Shikimate_DH"/>
</dbReference>
<dbReference type="InterPro" id="IPR046346">
    <property type="entry name" value="Aminoacid_DH-like_N_sf"/>
</dbReference>
<keyword evidence="13" id="KW-1185">Reference proteome</keyword>
<dbReference type="GO" id="GO:0004764">
    <property type="term" value="F:shikimate 3-dehydrogenase (NADP+) activity"/>
    <property type="evidence" value="ECO:0007669"/>
    <property type="project" value="UniProtKB-UniRule"/>
</dbReference>
<dbReference type="Proteomes" id="UP000647424">
    <property type="component" value="Unassembled WGS sequence"/>
</dbReference>
<organism evidence="12 13">
    <name type="scientific">Limnohabitans radicicola</name>
    <dbReference type="NCBI Taxonomy" id="2771427"/>
    <lineage>
        <taxon>Bacteria</taxon>
        <taxon>Pseudomonadati</taxon>
        <taxon>Pseudomonadota</taxon>
        <taxon>Betaproteobacteria</taxon>
        <taxon>Burkholderiales</taxon>
        <taxon>Comamonadaceae</taxon>
        <taxon>Limnohabitans</taxon>
    </lineage>
</organism>
<dbReference type="GO" id="GO:0008652">
    <property type="term" value="P:amino acid biosynthetic process"/>
    <property type="evidence" value="ECO:0007669"/>
    <property type="project" value="UniProtKB-KW"/>
</dbReference>
<evidence type="ECO:0000256" key="8">
    <source>
        <dbReference type="HAMAP-Rule" id="MF_00222"/>
    </source>
</evidence>
<dbReference type="CDD" id="cd01065">
    <property type="entry name" value="NAD_bind_Shikimate_DH"/>
    <property type="match status" value="1"/>
</dbReference>
<dbReference type="EMBL" id="JACYFT010000002">
    <property type="protein sequence ID" value="MBD8050558.1"/>
    <property type="molecule type" value="Genomic_DNA"/>
</dbReference>
<feature type="binding site" evidence="8">
    <location>
        <position position="218"/>
    </location>
    <ligand>
        <name>NADP(+)</name>
        <dbReference type="ChEBI" id="CHEBI:58349"/>
    </ligand>
</feature>
<evidence type="ECO:0000256" key="1">
    <source>
        <dbReference type="ARBA" id="ARBA00004871"/>
    </source>
</evidence>
<dbReference type="GO" id="GO:0019632">
    <property type="term" value="P:shikimate metabolic process"/>
    <property type="evidence" value="ECO:0007669"/>
    <property type="project" value="InterPro"/>
</dbReference>
<protein>
    <recommendedName>
        <fullName evidence="2 8">Shikimate dehydrogenase (NADP(+))</fullName>
        <shortName evidence="8">SDH</shortName>
        <ecNumber evidence="2 8">1.1.1.25</ecNumber>
    </recommendedName>
</protein>
<dbReference type="FunFam" id="3.40.50.10860:FF:000006">
    <property type="entry name" value="Shikimate dehydrogenase (NADP(+))"/>
    <property type="match status" value="1"/>
</dbReference>
<dbReference type="AlphaFoldDB" id="A0A927ILB8"/>
<feature type="binding site" evidence="8">
    <location>
        <position position="87"/>
    </location>
    <ligand>
        <name>shikimate</name>
        <dbReference type="ChEBI" id="CHEBI:36208"/>
    </ligand>
</feature>
<evidence type="ECO:0000256" key="3">
    <source>
        <dbReference type="ARBA" id="ARBA00022605"/>
    </source>
</evidence>
<feature type="binding site" evidence="8">
    <location>
        <position position="220"/>
    </location>
    <ligand>
        <name>shikimate</name>
        <dbReference type="ChEBI" id="CHEBI:36208"/>
    </ligand>
</feature>
<dbReference type="HAMAP" id="MF_00222">
    <property type="entry name" value="Shikimate_DH_AroE"/>
    <property type="match status" value="1"/>
</dbReference>
<dbReference type="Pfam" id="PF01488">
    <property type="entry name" value="Shikimate_DH"/>
    <property type="match status" value="1"/>
</dbReference>
<name>A0A927ILB8_9BURK</name>
<dbReference type="InterPro" id="IPR041121">
    <property type="entry name" value="SDH_C"/>
</dbReference>
<evidence type="ECO:0000259" key="9">
    <source>
        <dbReference type="Pfam" id="PF01488"/>
    </source>
</evidence>
<comment type="caution">
    <text evidence="12">The sequence shown here is derived from an EMBL/GenBank/DDBJ whole genome shotgun (WGS) entry which is preliminary data.</text>
</comment>
<evidence type="ECO:0000256" key="2">
    <source>
        <dbReference type="ARBA" id="ARBA00012962"/>
    </source>
</evidence>
<feature type="binding site" evidence="8">
    <location>
        <begin position="151"/>
        <end position="156"/>
    </location>
    <ligand>
        <name>NADP(+)</name>
        <dbReference type="ChEBI" id="CHEBI:58349"/>
    </ligand>
</feature>
<accession>A0A927ILB8</accession>
<dbReference type="NCBIfam" id="NF001310">
    <property type="entry name" value="PRK00258.1-2"/>
    <property type="match status" value="1"/>
</dbReference>
<sequence length="276" mass="28743">MTDRYAVIGNPIEQSKSPLIHMAFAQVTGQDIEYSKVLGPLGGFAPTVDAFRAAGGKGMNVTAPFKLDAFAYATDLAPSARMAGAVNAMKFEGDRVYAENFDGVGLVRDVVHNLDFALRGKRVLILGAGGATRGALLPLLAQAPAEVVVANRTVSKAQELAALALAHQGGTVPVHGLGYEDVTGAFDVVLNATSSSLTAQMPPLSATAFAPGCLAYDLTYGKGLTPFLHLARQAGVAHLADGVGMLAEQAAEAFAWWRGVRPDTRSVIAQITVPLV</sequence>
<proteinExistence type="inferred from homology"/>
<comment type="pathway">
    <text evidence="1 8">Metabolic intermediate biosynthesis; chorismate biosynthesis; chorismate from D-erythrose 4-phosphate and phosphoenolpyruvate: step 4/7.</text>
</comment>
<dbReference type="SUPFAM" id="SSF53223">
    <property type="entry name" value="Aminoacid dehydrogenase-like, N-terminal domain"/>
    <property type="match status" value="1"/>
</dbReference>
<feature type="binding site" evidence="8">
    <location>
        <position position="242"/>
    </location>
    <ligand>
        <name>NADP(+)</name>
        <dbReference type="ChEBI" id="CHEBI:58349"/>
    </ligand>
</feature>
<feature type="binding site" evidence="8">
    <location>
        <position position="102"/>
    </location>
    <ligand>
        <name>shikimate</name>
        <dbReference type="ChEBI" id="CHEBI:36208"/>
    </ligand>
</feature>
<evidence type="ECO:0000256" key="4">
    <source>
        <dbReference type="ARBA" id="ARBA00022857"/>
    </source>
</evidence>
<feature type="domain" description="Shikimate dehydrogenase substrate binding N-terminal" evidence="10">
    <location>
        <begin position="7"/>
        <end position="88"/>
    </location>
</feature>
<feature type="domain" description="Quinate/shikimate 5-dehydrogenase/glutamyl-tRNA reductase" evidence="9">
    <location>
        <begin position="117"/>
        <end position="196"/>
    </location>
</feature>
<dbReference type="GO" id="GO:0005829">
    <property type="term" value="C:cytosol"/>
    <property type="evidence" value="ECO:0007669"/>
    <property type="project" value="TreeGrafter"/>
</dbReference>
<gene>
    <name evidence="8 12" type="primary">aroE</name>
    <name evidence="12" type="ORF">IC609_08370</name>
</gene>
<feature type="binding site" evidence="8">
    <location>
        <position position="249"/>
    </location>
    <ligand>
        <name>shikimate</name>
        <dbReference type="ChEBI" id="CHEBI:36208"/>
    </ligand>
</feature>
<feature type="domain" description="SDH C-terminal" evidence="11">
    <location>
        <begin position="242"/>
        <end position="270"/>
    </location>
</feature>
<comment type="catalytic activity">
    <reaction evidence="7 8">
        <text>shikimate + NADP(+) = 3-dehydroshikimate + NADPH + H(+)</text>
        <dbReference type="Rhea" id="RHEA:17737"/>
        <dbReference type="ChEBI" id="CHEBI:15378"/>
        <dbReference type="ChEBI" id="CHEBI:16630"/>
        <dbReference type="ChEBI" id="CHEBI:36208"/>
        <dbReference type="ChEBI" id="CHEBI:57783"/>
        <dbReference type="ChEBI" id="CHEBI:58349"/>
        <dbReference type="EC" id="1.1.1.25"/>
    </reaction>
</comment>
<evidence type="ECO:0000313" key="12">
    <source>
        <dbReference type="EMBL" id="MBD8050558.1"/>
    </source>
</evidence>
<dbReference type="Gene3D" id="3.40.50.10860">
    <property type="entry name" value="Leucine Dehydrogenase, chain A, domain 1"/>
    <property type="match status" value="1"/>
</dbReference>
<dbReference type="GO" id="GO:0009073">
    <property type="term" value="P:aromatic amino acid family biosynthetic process"/>
    <property type="evidence" value="ECO:0007669"/>
    <property type="project" value="UniProtKB-KW"/>
</dbReference>
<dbReference type="PANTHER" id="PTHR21089">
    <property type="entry name" value="SHIKIMATE DEHYDROGENASE"/>
    <property type="match status" value="1"/>
</dbReference>
<evidence type="ECO:0000256" key="7">
    <source>
        <dbReference type="ARBA" id="ARBA00049442"/>
    </source>
</evidence>